<evidence type="ECO:0000313" key="5">
    <source>
        <dbReference type="Proteomes" id="UP000278036"/>
    </source>
</evidence>
<dbReference type="OrthoDB" id="9812467at2"/>
<dbReference type="RefSeq" id="WP_120636937.1">
    <property type="nucleotide sequence ID" value="NZ_RAQU01000013.1"/>
</dbReference>
<evidence type="ECO:0000259" key="1">
    <source>
        <dbReference type="Pfam" id="PF13468"/>
    </source>
</evidence>
<dbReference type="PANTHER" id="PTHR40265">
    <property type="entry name" value="BLL2707 PROTEIN"/>
    <property type="match status" value="1"/>
</dbReference>
<proteinExistence type="predicted"/>
<dbReference type="Pfam" id="PF13468">
    <property type="entry name" value="Glyoxalase_3"/>
    <property type="match status" value="1"/>
</dbReference>
<dbReference type="SUPFAM" id="SSF54593">
    <property type="entry name" value="Glyoxalase/Bleomycin resistance protein/Dihydroxybiphenyl dioxygenase"/>
    <property type="match status" value="2"/>
</dbReference>
<evidence type="ECO:0000313" key="3">
    <source>
        <dbReference type="EMBL" id="RMI19963.1"/>
    </source>
</evidence>
<dbReference type="InterPro" id="IPR029068">
    <property type="entry name" value="Glyas_Bleomycin-R_OHBP_Dase"/>
</dbReference>
<dbReference type="InParanoid" id="A0A3A9JE06"/>
<feature type="domain" description="Glyoxalase-like" evidence="1">
    <location>
        <begin position="9"/>
        <end position="185"/>
    </location>
</feature>
<dbReference type="InterPro" id="IPR025870">
    <property type="entry name" value="Glyoxalase-like_dom"/>
</dbReference>
<dbReference type="EMBL" id="RFLX01000014">
    <property type="protein sequence ID" value="RMI19963.1"/>
    <property type="molecule type" value="Genomic_DNA"/>
</dbReference>
<dbReference type="EMBL" id="RAQU01000013">
    <property type="protein sequence ID" value="RKK05577.1"/>
    <property type="molecule type" value="Genomic_DNA"/>
</dbReference>
<accession>A0A3A9JE06</accession>
<sequence length="281" mass="30334">MSAIPAPRFDHVVVYVEDQLDASAETYARLGFHLTERGHHTLGSSNHLAIFGTDYLELLGYEPARITKDSVLWNMPKGLGGLVFKPGPDAGFRDAIVARGVPAEPSREFSRPVELPEGTQDASFRVTHLAPEVAFNGRVFFCHHFTPELVWRPEWQKHANGVTGIAEFIVATAEPERAAAPYRKLYGDAAFSPVDGGVALQADRGRLLILTPEAARRHLGDALPPLPADGRDAMVGLVLRTSSLAQARAALQAGGVPVREEAGRLLVSAKDSFGLALGFVE</sequence>
<comment type="caution">
    <text evidence="2">The sequence shown here is derived from an EMBL/GenBank/DDBJ whole genome shotgun (WGS) entry which is preliminary data.</text>
</comment>
<gene>
    <name evidence="2" type="ORF">D6Z83_03465</name>
    <name evidence="3" type="ORF">EBE87_17540</name>
</gene>
<dbReference type="Proteomes" id="UP000278036">
    <property type="component" value="Unassembled WGS sequence"/>
</dbReference>
<reference evidence="2 5" key="1">
    <citation type="submission" date="2018-09" db="EMBL/GenBank/DDBJ databases">
        <title>Roseomonas sp. nov., isolated from feces of Tibetan antelopes in the Qinghai-Tibet plateau, China.</title>
        <authorList>
            <person name="Tian Z."/>
        </authorList>
    </citation>
    <scope>NUCLEOTIDE SEQUENCE [LARGE SCALE GENOMIC DNA]</scope>
    <source>
        <strain evidence="3 4">Z23</strain>
        <strain evidence="2 5">Z24</strain>
    </source>
</reference>
<protein>
    <submittedName>
        <fullName evidence="2">VOC family protein</fullName>
    </submittedName>
</protein>
<dbReference type="PANTHER" id="PTHR40265:SF1">
    <property type="entry name" value="GLYOXALASE-LIKE DOMAIN-CONTAINING PROTEIN"/>
    <property type="match status" value="1"/>
</dbReference>
<name>A0A3A9JE06_9PROT</name>
<dbReference type="Gene3D" id="3.10.180.10">
    <property type="entry name" value="2,3-Dihydroxybiphenyl 1,2-Dioxygenase, domain 1"/>
    <property type="match status" value="1"/>
</dbReference>
<evidence type="ECO:0000313" key="2">
    <source>
        <dbReference type="EMBL" id="RKK05577.1"/>
    </source>
</evidence>
<keyword evidence="4" id="KW-1185">Reference proteome</keyword>
<evidence type="ECO:0000313" key="4">
    <source>
        <dbReference type="Proteomes" id="UP000274097"/>
    </source>
</evidence>
<dbReference type="Proteomes" id="UP000274097">
    <property type="component" value="Unassembled WGS sequence"/>
</dbReference>
<organism evidence="2 5">
    <name type="scientific">Teichococcus wenyumeiae</name>
    <dbReference type="NCBI Taxonomy" id="2478470"/>
    <lineage>
        <taxon>Bacteria</taxon>
        <taxon>Pseudomonadati</taxon>
        <taxon>Pseudomonadota</taxon>
        <taxon>Alphaproteobacteria</taxon>
        <taxon>Acetobacterales</taxon>
        <taxon>Roseomonadaceae</taxon>
        <taxon>Roseomonas</taxon>
    </lineage>
</organism>
<dbReference type="AlphaFoldDB" id="A0A3A9JE06"/>